<reference evidence="7 8" key="1">
    <citation type="journal article" date="2019" name="Genome Biol. Evol.">
        <title>Day and night: Metabolic profiles and evolutionary relationships of six axenic non-marine cyanobacteria.</title>
        <authorList>
            <person name="Will S.E."/>
            <person name="Henke P."/>
            <person name="Boedeker C."/>
            <person name="Huang S."/>
            <person name="Brinkmann H."/>
            <person name="Rohde M."/>
            <person name="Jarek M."/>
            <person name="Friedl T."/>
            <person name="Seufert S."/>
            <person name="Schumacher M."/>
            <person name="Overmann J."/>
            <person name="Neumann-Schaal M."/>
            <person name="Petersen J."/>
        </authorList>
    </citation>
    <scope>NUCLEOTIDE SEQUENCE [LARGE SCALE GENOMIC DNA]</scope>
    <source>
        <strain evidence="7 8">SAG 39.79</strain>
    </source>
</reference>
<evidence type="ECO:0000256" key="2">
    <source>
        <dbReference type="ARBA" id="ARBA00022517"/>
    </source>
</evidence>
<comment type="function">
    <text evidence="5">Could be a nuclease involved in processing of the 5'-end of pre-16S rRNA.</text>
</comment>
<dbReference type="SUPFAM" id="SSF53098">
    <property type="entry name" value="Ribonuclease H-like"/>
    <property type="match status" value="1"/>
</dbReference>
<organism evidence="7 8">
    <name type="scientific">Chroococcidiopsis cubana SAG 39.79</name>
    <dbReference type="NCBI Taxonomy" id="388085"/>
    <lineage>
        <taxon>Bacteria</taxon>
        <taxon>Bacillati</taxon>
        <taxon>Cyanobacteriota</taxon>
        <taxon>Cyanophyceae</taxon>
        <taxon>Chroococcidiopsidales</taxon>
        <taxon>Chroococcidiopsidaceae</taxon>
        <taxon>Chroococcidiopsis</taxon>
    </lineage>
</organism>
<dbReference type="EMBL" id="RSCK01000004">
    <property type="protein sequence ID" value="RUT13820.1"/>
    <property type="molecule type" value="Genomic_DNA"/>
</dbReference>
<dbReference type="PANTHER" id="PTHR33317">
    <property type="entry name" value="POLYNUCLEOTIDYL TRANSFERASE, RIBONUCLEASE H-LIKE SUPERFAMILY PROTEIN"/>
    <property type="match status" value="1"/>
</dbReference>
<dbReference type="GO" id="GO:0005829">
    <property type="term" value="C:cytosol"/>
    <property type="evidence" value="ECO:0007669"/>
    <property type="project" value="TreeGrafter"/>
</dbReference>
<keyword evidence="3 5" id="KW-0540">Nuclease</keyword>
<dbReference type="GO" id="GO:0016788">
    <property type="term" value="F:hydrolase activity, acting on ester bonds"/>
    <property type="evidence" value="ECO:0007669"/>
    <property type="project" value="UniProtKB-UniRule"/>
</dbReference>
<comment type="caution">
    <text evidence="7">The sequence shown here is derived from an EMBL/GenBank/DDBJ whole genome shotgun (WGS) entry which is preliminary data.</text>
</comment>
<comment type="subcellular location">
    <subcellularLocation>
        <location evidence="5">Cytoplasm</location>
    </subcellularLocation>
</comment>
<dbReference type="CDD" id="cd16964">
    <property type="entry name" value="YqgF"/>
    <property type="match status" value="1"/>
</dbReference>
<dbReference type="PANTHER" id="PTHR33317:SF4">
    <property type="entry name" value="POLYNUCLEOTIDYL TRANSFERASE, RIBONUCLEASE H-LIKE SUPERFAMILY PROTEIN"/>
    <property type="match status" value="1"/>
</dbReference>
<dbReference type="Pfam" id="PF03652">
    <property type="entry name" value="RuvX"/>
    <property type="match status" value="1"/>
</dbReference>
<evidence type="ECO:0000256" key="1">
    <source>
        <dbReference type="ARBA" id="ARBA00022490"/>
    </source>
</evidence>
<proteinExistence type="inferred from homology"/>
<dbReference type="InterPro" id="IPR005227">
    <property type="entry name" value="YqgF"/>
</dbReference>
<dbReference type="GO" id="GO:0000967">
    <property type="term" value="P:rRNA 5'-end processing"/>
    <property type="evidence" value="ECO:0007669"/>
    <property type="project" value="UniProtKB-UniRule"/>
</dbReference>
<keyword evidence="2 5" id="KW-0690">Ribosome biogenesis</keyword>
<dbReference type="Proteomes" id="UP000282574">
    <property type="component" value="Unassembled WGS sequence"/>
</dbReference>
<dbReference type="InterPro" id="IPR012337">
    <property type="entry name" value="RNaseH-like_sf"/>
</dbReference>
<dbReference type="InterPro" id="IPR037027">
    <property type="entry name" value="YqgF/RNaseH-like_dom_sf"/>
</dbReference>
<dbReference type="GO" id="GO:0004518">
    <property type="term" value="F:nuclease activity"/>
    <property type="evidence" value="ECO:0007669"/>
    <property type="project" value="UniProtKB-KW"/>
</dbReference>
<keyword evidence="4 5" id="KW-0378">Hydrolase</keyword>
<protein>
    <recommendedName>
        <fullName evidence="5">Putative pre-16S rRNA nuclease</fullName>
        <ecNumber evidence="5">3.1.-.-</ecNumber>
    </recommendedName>
</protein>
<keyword evidence="1 5" id="KW-0963">Cytoplasm</keyword>
<evidence type="ECO:0000313" key="7">
    <source>
        <dbReference type="EMBL" id="RUT13820.1"/>
    </source>
</evidence>
<dbReference type="NCBIfam" id="TIGR00250">
    <property type="entry name" value="RNAse_H_YqgF"/>
    <property type="match status" value="1"/>
</dbReference>
<dbReference type="HAMAP" id="MF_00651">
    <property type="entry name" value="Nuclease_YqgF"/>
    <property type="match status" value="1"/>
</dbReference>
<evidence type="ECO:0000259" key="6">
    <source>
        <dbReference type="SMART" id="SM00732"/>
    </source>
</evidence>
<name>A0AB37UQW1_9CYAN</name>
<dbReference type="SMART" id="SM00732">
    <property type="entry name" value="YqgFc"/>
    <property type="match status" value="1"/>
</dbReference>
<dbReference type="AlphaFoldDB" id="A0AB37UQW1"/>
<evidence type="ECO:0000256" key="3">
    <source>
        <dbReference type="ARBA" id="ARBA00022722"/>
    </source>
</evidence>
<dbReference type="EC" id="3.1.-.-" evidence="5"/>
<evidence type="ECO:0000313" key="8">
    <source>
        <dbReference type="Proteomes" id="UP000282574"/>
    </source>
</evidence>
<accession>A0AB37UQW1</accession>
<keyword evidence="8" id="KW-1185">Reference proteome</keyword>
<evidence type="ECO:0000256" key="4">
    <source>
        <dbReference type="ARBA" id="ARBA00022801"/>
    </source>
</evidence>
<comment type="similarity">
    <text evidence="5">Belongs to the YqgF HJR family.</text>
</comment>
<evidence type="ECO:0000256" key="5">
    <source>
        <dbReference type="HAMAP-Rule" id="MF_00651"/>
    </source>
</evidence>
<dbReference type="InterPro" id="IPR006641">
    <property type="entry name" value="YqgF/RNaseH-like_dom"/>
</dbReference>
<dbReference type="Gene3D" id="3.30.420.140">
    <property type="entry name" value="YqgF/RNase H-like domain"/>
    <property type="match status" value="1"/>
</dbReference>
<gene>
    <name evidence="7" type="ORF">DSM107010_07200</name>
</gene>
<feature type="domain" description="YqgF/RNase H-like" evidence="6">
    <location>
        <begin position="20"/>
        <end position="120"/>
    </location>
</feature>
<sequence length="168" mass="18494">MTEQMRSPSTTVVKTPKAFVSALGLDLGRKRIGVAGCDGTGLIATGLMTIERKSFAEDLAQLQSLVQSRRVQTIVAGLPYSMDGSLGFQARQVQKVAKRIAKALDLPLVFVDERLTSFQAEQFMHAENISPSRHKALIDRKAAAIILQQWLDTRRSEQGAHERSSSEQ</sequence>